<sequence>MKRDPSPSASFTSDPDDARKPGRKKSANPATTRTAALSRIRQREFRDLEATVAEQKERIKLLEMQMASSSPPSSSSSCVNCTHLLERIFALEDFNRNVTGNPNSFIYQPASDDSKSASPYETPSVQIPVQSAGPEYGMRDASVQPTPPIVPPEPVEDEMMSEWRDVQETRRKNAIELFGPLDIEFTRKAMKMLPSLRTCKYVDELLDLFLVQGRCCEPKTIRKYIVKIVQTRYKLMDACSLLDRQAVIEIWEVFSKRNAKHHEYWNSIMNSSNPSELSPVSVASSPGQPSGLENEQARLFKQSVKAIPSLQDQETDNIVDELCAIFWTTSLKSERELKIFRMIELSERIMTKCATVEDRTKFIVAAEVARESNRTHMDQLLDHSSGSDSK</sequence>
<feature type="region of interest" description="Disordered" evidence="1">
    <location>
        <begin position="105"/>
        <end position="128"/>
    </location>
</feature>
<dbReference type="Proteomes" id="UP000320333">
    <property type="component" value="Unassembled WGS sequence"/>
</dbReference>
<comment type="caution">
    <text evidence="2">The sequence shown here is derived from an EMBL/GenBank/DDBJ whole genome shotgun (WGS) entry which is preliminary data.</text>
</comment>
<reference evidence="2 3" key="1">
    <citation type="journal article" date="2019" name="Sci. Rep.">
        <title>Comparative genomics of chytrid fungi reveal insights into the obligate biotrophic and pathogenic lifestyle of Synchytrium endobioticum.</title>
        <authorList>
            <person name="van de Vossenberg B.T.L.H."/>
            <person name="Warris S."/>
            <person name="Nguyen H.D.T."/>
            <person name="van Gent-Pelzer M.P.E."/>
            <person name="Joly D.L."/>
            <person name="van de Geest H.C."/>
            <person name="Bonants P.J.M."/>
            <person name="Smith D.S."/>
            <person name="Levesque C.A."/>
            <person name="van der Lee T.A.J."/>
        </authorList>
    </citation>
    <scope>NUCLEOTIDE SEQUENCE [LARGE SCALE GENOMIC DNA]</scope>
    <source>
        <strain evidence="2 3">CBS 675.73</strain>
    </source>
</reference>
<accession>A0A507F387</accession>
<dbReference type="AlphaFoldDB" id="A0A507F387"/>
<organism evidence="2 3">
    <name type="scientific">Chytriomyces confervae</name>
    <dbReference type="NCBI Taxonomy" id="246404"/>
    <lineage>
        <taxon>Eukaryota</taxon>
        <taxon>Fungi</taxon>
        <taxon>Fungi incertae sedis</taxon>
        <taxon>Chytridiomycota</taxon>
        <taxon>Chytridiomycota incertae sedis</taxon>
        <taxon>Chytridiomycetes</taxon>
        <taxon>Chytridiales</taxon>
        <taxon>Chytriomycetaceae</taxon>
        <taxon>Chytriomyces</taxon>
    </lineage>
</organism>
<evidence type="ECO:0000256" key="1">
    <source>
        <dbReference type="SAM" id="MobiDB-lite"/>
    </source>
</evidence>
<evidence type="ECO:0000313" key="2">
    <source>
        <dbReference type="EMBL" id="TPX70749.1"/>
    </source>
</evidence>
<protein>
    <submittedName>
        <fullName evidence="2">Uncharacterized protein</fullName>
    </submittedName>
</protein>
<keyword evidence="3" id="KW-1185">Reference proteome</keyword>
<feature type="compositionally biased region" description="Polar residues" evidence="1">
    <location>
        <begin position="116"/>
        <end position="128"/>
    </location>
</feature>
<feature type="region of interest" description="Disordered" evidence="1">
    <location>
        <begin position="1"/>
        <end position="39"/>
    </location>
</feature>
<name>A0A507F387_9FUNG</name>
<evidence type="ECO:0000313" key="3">
    <source>
        <dbReference type="Proteomes" id="UP000320333"/>
    </source>
</evidence>
<dbReference type="OrthoDB" id="2156895at2759"/>
<dbReference type="STRING" id="246404.A0A507F387"/>
<feature type="region of interest" description="Disordered" evidence="1">
    <location>
        <begin position="272"/>
        <end position="292"/>
    </location>
</feature>
<gene>
    <name evidence="2" type="ORF">CcCBS67573_g06444</name>
</gene>
<dbReference type="EMBL" id="QEAP01000276">
    <property type="protein sequence ID" value="TPX70749.1"/>
    <property type="molecule type" value="Genomic_DNA"/>
</dbReference>
<proteinExistence type="predicted"/>